<protein>
    <submittedName>
        <fullName evidence="2">Uncharacterized protein</fullName>
    </submittedName>
</protein>
<gene>
    <name evidence="2" type="ORF">BSTOLATCC_MIC14730</name>
</gene>
<feature type="transmembrane region" description="Helical" evidence="1">
    <location>
        <begin position="46"/>
        <end position="68"/>
    </location>
</feature>
<proteinExistence type="predicted"/>
<dbReference type="Proteomes" id="UP001162131">
    <property type="component" value="Unassembled WGS sequence"/>
</dbReference>
<dbReference type="AlphaFoldDB" id="A0AAU9IV20"/>
<comment type="caution">
    <text evidence="2">The sequence shown here is derived from an EMBL/GenBank/DDBJ whole genome shotgun (WGS) entry which is preliminary data.</text>
</comment>
<evidence type="ECO:0000313" key="2">
    <source>
        <dbReference type="EMBL" id="CAG9315989.1"/>
    </source>
</evidence>
<feature type="transmembrane region" description="Helical" evidence="1">
    <location>
        <begin position="12"/>
        <end position="34"/>
    </location>
</feature>
<keyword evidence="1" id="KW-0812">Transmembrane</keyword>
<keyword evidence="3" id="KW-1185">Reference proteome</keyword>
<name>A0AAU9IV20_9CILI</name>
<evidence type="ECO:0000313" key="3">
    <source>
        <dbReference type="Proteomes" id="UP001162131"/>
    </source>
</evidence>
<evidence type="ECO:0000256" key="1">
    <source>
        <dbReference type="SAM" id="Phobius"/>
    </source>
</evidence>
<keyword evidence="1" id="KW-1133">Transmembrane helix</keyword>
<reference evidence="2" key="1">
    <citation type="submission" date="2021-09" db="EMBL/GenBank/DDBJ databases">
        <authorList>
            <consortium name="AG Swart"/>
            <person name="Singh M."/>
            <person name="Singh A."/>
            <person name="Seah K."/>
            <person name="Emmerich C."/>
        </authorList>
    </citation>
    <scope>NUCLEOTIDE SEQUENCE</scope>
    <source>
        <strain evidence="2">ATCC30299</strain>
    </source>
</reference>
<keyword evidence="1" id="KW-0472">Membrane</keyword>
<dbReference type="EMBL" id="CAJZBQ010000014">
    <property type="protein sequence ID" value="CAG9315989.1"/>
    <property type="molecule type" value="Genomic_DNA"/>
</dbReference>
<accession>A0AAU9IV20</accession>
<sequence length="72" mass="7916">MAENNTKIIPKLYFIPICAFLPIFASAQMIGMQWTALSDSMAVKTIFRLSASGGWILSAIPIEISAILTNRK</sequence>
<organism evidence="2 3">
    <name type="scientific">Blepharisma stoltei</name>
    <dbReference type="NCBI Taxonomy" id="1481888"/>
    <lineage>
        <taxon>Eukaryota</taxon>
        <taxon>Sar</taxon>
        <taxon>Alveolata</taxon>
        <taxon>Ciliophora</taxon>
        <taxon>Postciliodesmatophora</taxon>
        <taxon>Heterotrichea</taxon>
        <taxon>Heterotrichida</taxon>
        <taxon>Blepharismidae</taxon>
        <taxon>Blepharisma</taxon>
    </lineage>
</organism>